<proteinExistence type="predicted"/>
<dbReference type="RefSeq" id="WP_311931968.1">
    <property type="nucleotide sequence ID" value="NZ_JARPWY010000025.1"/>
</dbReference>
<dbReference type="Proteomes" id="UP001264335">
    <property type="component" value="Unassembled WGS sequence"/>
</dbReference>
<evidence type="ECO:0000313" key="2">
    <source>
        <dbReference type="Proteomes" id="UP001264335"/>
    </source>
</evidence>
<dbReference type="AlphaFoldDB" id="A0ABD5F866"/>
<evidence type="ECO:0000313" key="1">
    <source>
        <dbReference type="EMBL" id="MDT2514692.1"/>
    </source>
</evidence>
<gene>
    <name evidence="1" type="ORF">P7D79_10750</name>
</gene>
<comment type="caution">
    <text evidence="1">The sequence shown here is derived from an EMBL/GenBank/DDBJ whole genome shotgun (WGS) entry which is preliminary data.</text>
</comment>
<organism evidence="1 2">
    <name type="scientific">Enterococcus avium</name>
    <name type="common">Streptococcus avium</name>
    <dbReference type="NCBI Taxonomy" id="33945"/>
    <lineage>
        <taxon>Bacteria</taxon>
        <taxon>Bacillati</taxon>
        <taxon>Bacillota</taxon>
        <taxon>Bacilli</taxon>
        <taxon>Lactobacillales</taxon>
        <taxon>Enterococcaceae</taxon>
        <taxon>Enterococcus</taxon>
    </lineage>
</organism>
<dbReference type="EMBL" id="JARPWY010000025">
    <property type="protein sequence ID" value="MDT2514692.1"/>
    <property type="molecule type" value="Genomic_DNA"/>
</dbReference>
<accession>A0ABD5F866</accession>
<name>A0ABD5F866_ENTAV</name>
<sequence>MKRTPEELLELTEEFSKRYPYTKENIFNYLVSLVNFNWRSLSDDKLRELLEQRMARGY</sequence>
<reference evidence="1 2" key="1">
    <citation type="submission" date="2023-03" db="EMBL/GenBank/DDBJ databases">
        <authorList>
            <person name="Shen W."/>
            <person name="Cai J."/>
        </authorList>
    </citation>
    <scope>NUCLEOTIDE SEQUENCE [LARGE SCALE GENOMIC DNA]</scope>
    <source>
        <strain evidence="1 2">Y2</strain>
    </source>
</reference>
<protein>
    <submittedName>
        <fullName evidence="1">Uncharacterized protein</fullName>
    </submittedName>
</protein>